<dbReference type="EMBL" id="JAPFFF010000008">
    <property type="protein sequence ID" value="KAK8884155.1"/>
    <property type="molecule type" value="Genomic_DNA"/>
</dbReference>
<feature type="compositionally biased region" description="Basic and acidic residues" evidence="2">
    <location>
        <begin position="1"/>
        <end position="24"/>
    </location>
</feature>
<evidence type="ECO:0000256" key="2">
    <source>
        <dbReference type="SAM" id="MobiDB-lite"/>
    </source>
</evidence>
<gene>
    <name evidence="3" type="ORF">M9Y10_043261</name>
</gene>
<feature type="region of interest" description="Disordered" evidence="2">
    <location>
        <begin position="1"/>
        <end position="35"/>
    </location>
</feature>
<reference evidence="3 4" key="1">
    <citation type="submission" date="2024-04" db="EMBL/GenBank/DDBJ databases">
        <title>Tritrichomonas musculus Genome.</title>
        <authorList>
            <person name="Alves-Ferreira E."/>
            <person name="Grigg M."/>
            <person name="Lorenzi H."/>
            <person name="Galac M."/>
        </authorList>
    </citation>
    <scope>NUCLEOTIDE SEQUENCE [LARGE SCALE GENOMIC DNA]</scope>
    <source>
        <strain evidence="3 4">EAF2021</strain>
    </source>
</reference>
<comment type="caution">
    <text evidence="3">The sequence shown here is derived from an EMBL/GenBank/DDBJ whole genome shotgun (WGS) entry which is preliminary data.</text>
</comment>
<evidence type="ECO:0000256" key="1">
    <source>
        <dbReference type="SAM" id="Coils"/>
    </source>
</evidence>
<proteinExistence type="predicted"/>
<accession>A0ABR2JZ65</accession>
<dbReference type="Proteomes" id="UP001470230">
    <property type="component" value="Unassembled WGS sequence"/>
</dbReference>
<feature type="coiled-coil region" evidence="1">
    <location>
        <begin position="99"/>
        <end position="186"/>
    </location>
</feature>
<evidence type="ECO:0000313" key="4">
    <source>
        <dbReference type="Proteomes" id="UP001470230"/>
    </source>
</evidence>
<feature type="compositionally biased region" description="Low complexity" evidence="2">
    <location>
        <begin position="25"/>
        <end position="35"/>
    </location>
</feature>
<sequence>MESKVESQRQKKSKVDIRNDRDKNSVSSRFSQRDSSSVYSYKSGLDSQQIIENIKEEMKNETEKAFQMYDNVYERHISQLEQTRKQIRFNTHYTFLSMKERHISELEELEIEHIFEREKAIQHPCVNENLLKQKAQTFARIKNLEEAVRLRDEAKRVGNLEKESRVKAVDQKYQGLFQRLENKQKNEINDLQDQLVLSMEGAQVSTSRLILNLQKKTVSNVKNILNREIAKCRKEVRNQSKNHMIARVLTDCMNEKIYADGKVGIFLAVQ</sequence>
<protein>
    <recommendedName>
        <fullName evidence="5">DUF4201 domain-containing protein</fullName>
    </recommendedName>
</protein>
<keyword evidence="4" id="KW-1185">Reference proteome</keyword>
<evidence type="ECO:0000313" key="3">
    <source>
        <dbReference type="EMBL" id="KAK8884155.1"/>
    </source>
</evidence>
<evidence type="ECO:0008006" key="5">
    <source>
        <dbReference type="Google" id="ProtNLM"/>
    </source>
</evidence>
<keyword evidence="1" id="KW-0175">Coiled coil</keyword>
<organism evidence="3 4">
    <name type="scientific">Tritrichomonas musculus</name>
    <dbReference type="NCBI Taxonomy" id="1915356"/>
    <lineage>
        <taxon>Eukaryota</taxon>
        <taxon>Metamonada</taxon>
        <taxon>Parabasalia</taxon>
        <taxon>Tritrichomonadida</taxon>
        <taxon>Tritrichomonadidae</taxon>
        <taxon>Tritrichomonas</taxon>
    </lineage>
</organism>
<name>A0ABR2JZ65_9EUKA</name>